<comment type="caution">
    <text evidence="1">The sequence shown here is derived from an EMBL/GenBank/DDBJ whole genome shotgun (WGS) entry which is preliminary data.</text>
</comment>
<gene>
    <name evidence="1" type="ORF">O6H91_16G044300</name>
</gene>
<organism evidence="1 2">
    <name type="scientific">Diphasiastrum complanatum</name>
    <name type="common">Issler's clubmoss</name>
    <name type="synonym">Lycopodium complanatum</name>
    <dbReference type="NCBI Taxonomy" id="34168"/>
    <lineage>
        <taxon>Eukaryota</taxon>
        <taxon>Viridiplantae</taxon>
        <taxon>Streptophyta</taxon>
        <taxon>Embryophyta</taxon>
        <taxon>Tracheophyta</taxon>
        <taxon>Lycopodiopsida</taxon>
        <taxon>Lycopodiales</taxon>
        <taxon>Lycopodiaceae</taxon>
        <taxon>Lycopodioideae</taxon>
        <taxon>Diphasiastrum</taxon>
    </lineage>
</organism>
<name>A0ACC2BC16_DIPCM</name>
<reference evidence="2" key="1">
    <citation type="journal article" date="2024" name="Proc. Natl. Acad. Sci. U.S.A.">
        <title>Extraordinary preservation of gene collinearity over three hundred million years revealed in homosporous lycophytes.</title>
        <authorList>
            <person name="Li C."/>
            <person name="Wickell D."/>
            <person name="Kuo L.Y."/>
            <person name="Chen X."/>
            <person name="Nie B."/>
            <person name="Liao X."/>
            <person name="Peng D."/>
            <person name="Ji J."/>
            <person name="Jenkins J."/>
            <person name="Williams M."/>
            <person name="Shu S."/>
            <person name="Plott C."/>
            <person name="Barry K."/>
            <person name="Rajasekar S."/>
            <person name="Grimwood J."/>
            <person name="Han X."/>
            <person name="Sun S."/>
            <person name="Hou Z."/>
            <person name="He W."/>
            <person name="Dai G."/>
            <person name="Sun C."/>
            <person name="Schmutz J."/>
            <person name="Leebens-Mack J.H."/>
            <person name="Li F.W."/>
            <person name="Wang L."/>
        </authorList>
    </citation>
    <scope>NUCLEOTIDE SEQUENCE [LARGE SCALE GENOMIC DNA]</scope>
    <source>
        <strain evidence="2">cv. PW_Plant_1</strain>
    </source>
</reference>
<sequence>MAARHQLLAGIRFDLTFLFYRQTHLGANTLTLSSHIFFYCIGQTPVLISCVRLLQRRVQDCCNLEYCFDISSYMAMSRALAKYQNILSLDSPVPIDNIITPSVTTIIVDQTGCGNFTTVQAAIDAIPDENTQPIVIQVNPGLYEEKLLVPINKPFITLQGKDSNITSIAWNDTANATGTYNSASVAIDAPNFVARNISFWNTAPGPAPGIIGAQAVALRISGDQAAFYGCRFFGVQDTLFDHQGRHYFKECYIQGSIDFIFGNGRSLYEDCQLHSIAKPSRRTAAGAITAQSREGPLENTGFSFVNCTVTGTGRIYLGRAWRAYSRVIFALTYMDDIIVPGGWSNWGDSNKSLTVFYGQYKCSGPGSVERRRVRWSHELTDVVAQPFLNVSFIDGDQWLGPSPIPSMLAKPKFLIDSLY</sequence>
<keyword evidence="2" id="KW-1185">Reference proteome</keyword>
<accession>A0ACC2BC16</accession>
<evidence type="ECO:0000313" key="1">
    <source>
        <dbReference type="EMBL" id="KAJ7527245.1"/>
    </source>
</evidence>
<dbReference type="Proteomes" id="UP001162992">
    <property type="component" value="Chromosome 16"/>
</dbReference>
<proteinExistence type="predicted"/>
<dbReference type="EMBL" id="CM055107">
    <property type="protein sequence ID" value="KAJ7527245.1"/>
    <property type="molecule type" value="Genomic_DNA"/>
</dbReference>
<evidence type="ECO:0000313" key="2">
    <source>
        <dbReference type="Proteomes" id="UP001162992"/>
    </source>
</evidence>
<protein>
    <submittedName>
        <fullName evidence="1">Uncharacterized protein</fullName>
    </submittedName>
</protein>